<proteinExistence type="predicted"/>
<dbReference type="AlphaFoldDB" id="A0A511SWJ6"/>
<accession>A0A511SWJ6</accession>
<reference evidence="2 3" key="1">
    <citation type="submission" date="2016-10" db="EMBL/GenBank/DDBJ databases">
        <authorList>
            <person name="Varghese N."/>
            <person name="Submissions S."/>
        </authorList>
    </citation>
    <scope>NUCLEOTIDE SEQUENCE [LARGE SCALE GENOMIC DNA]</scope>
    <source>
        <strain evidence="2 3">DSM 16525</strain>
    </source>
</reference>
<keyword evidence="3" id="KW-1185">Reference proteome</keyword>
<gene>
    <name evidence="1" type="ORF">MFU01_13160</name>
    <name evidence="2" type="ORF">SAMN05443572_102610</name>
</gene>
<dbReference type="OrthoDB" id="5512443at2"/>
<comment type="caution">
    <text evidence="1">The sequence shown here is derived from an EMBL/GenBank/DDBJ whole genome shotgun (WGS) entry which is preliminary data.</text>
</comment>
<name>A0A511SWJ6_MYXFU</name>
<evidence type="ECO:0000313" key="1">
    <source>
        <dbReference type="EMBL" id="GEN06279.1"/>
    </source>
</evidence>
<evidence type="ECO:0000313" key="3">
    <source>
        <dbReference type="Proteomes" id="UP000183760"/>
    </source>
</evidence>
<dbReference type="RefSeq" id="WP_074950852.1">
    <property type="nucleotide sequence ID" value="NZ_BJXR01000014.1"/>
</dbReference>
<evidence type="ECO:0000313" key="2">
    <source>
        <dbReference type="EMBL" id="SET53446.1"/>
    </source>
</evidence>
<reference evidence="1 4" key="2">
    <citation type="submission" date="2019-07" db="EMBL/GenBank/DDBJ databases">
        <title>Whole genome shotgun sequence of Myxococcus fulvus NBRC 100333.</title>
        <authorList>
            <person name="Hosoyama A."/>
            <person name="Uohara A."/>
            <person name="Ohji S."/>
            <person name="Ichikawa N."/>
        </authorList>
    </citation>
    <scope>NUCLEOTIDE SEQUENCE [LARGE SCALE GENOMIC DNA]</scope>
    <source>
        <strain evidence="1 4">NBRC 100333</strain>
    </source>
</reference>
<dbReference type="STRING" id="1334629.MFUL124B02_34315"/>
<organism evidence="1 4">
    <name type="scientific">Myxococcus fulvus</name>
    <dbReference type="NCBI Taxonomy" id="33"/>
    <lineage>
        <taxon>Bacteria</taxon>
        <taxon>Pseudomonadati</taxon>
        <taxon>Myxococcota</taxon>
        <taxon>Myxococcia</taxon>
        <taxon>Myxococcales</taxon>
        <taxon>Cystobacterineae</taxon>
        <taxon>Myxococcaceae</taxon>
        <taxon>Myxococcus</taxon>
    </lineage>
</organism>
<dbReference type="Proteomes" id="UP000321514">
    <property type="component" value="Unassembled WGS sequence"/>
</dbReference>
<sequence>MPPTPESARIAALFDAPTRLPAARGVPLKGRGLDPLETAMNLEENLQVLEEHAGLVPLSELTPSSQGANYERYKLVVRAVRLRLSHLGYEVGDPTSDKMDAALLKGLNPFRVDIGLAPSGGTIEQATWDALQEFVTLEDPLDIDRWYPVNGTAKPVLVRAVQLRLTTLGLRDNVKVDPSDTNNLRIQLARFRAVMSELGLVPSSSITERETMRWVLSHDELVEKVAQGTPELRSFLPERELEEKKLPTASRRFLLRLARNELWLNGYPLGDIREPVIASKLRKALDQYWRNSPARPTFEALVLLHTTQVTPSLFEDFARQQREEDVSRDDLVKFVENNQAELQDYWTSEVDNSDFFLWDGLKRTFKWLKRQVARLGESVVSIFRSVGEFFKTLARNVFRSLFQVANDVLGAIGRATTAFADGVGIFLSGQLLPPAPRLDMGCRINMDCDTVLFIDGQASVADARQLLGRMERVSAAIGLAGSVLSLVIRLVSRAVSGVIGWLLLIATLVQAAPEIIAKVSALAALG</sequence>
<evidence type="ECO:0000313" key="4">
    <source>
        <dbReference type="Proteomes" id="UP000321514"/>
    </source>
</evidence>
<protein>
    <submittedName>
        <fullName evidence="1">Uncharacterized protein</fullName>
    </submittedName>
</protein>
<dbReference type="EMBL" id="FOIB01000002">
    <property type="protein sequence ID" value="SET53446.1"/>
    <property type="molecule type" value="Genomic_DNA"/>
</dbReference>
<dbReference type="EMBL" id="BJXR01000014">
    <property type="protein sequence ID" value="GEN06279.1"/>
    <property type="molecule type" value="Genomic_DNA"/>
</dbReference>
<dbReference type="Proteomes" id="UP000183760">
    <property type="component" value="Unassembled WGS sequence"/>
</dbReference>